<name>X1B9T5_9ZZZZ</name>
<dbReference type="EMBL" id="BART01026080">
    <property type="protein sequence ID" value="GAG92579.1"/>
    <property type="molecule type" value="Genomic_DNA"/>
</dbReference>
<sequence>MIDKDKLSKIIRMITEKKIVIKKEPKPKLSPRVFIPFEWEQSLKKGDIVFGRYNGNSRIGEVEKNPKNSKSIKVKTLNTSSSEIILLFKTNHARHSEFNNSIIPLS</sequence>
<evidence type="ECO:0000313" key="1">
    <source>
        <dbReference type="EMBL" id="GAG92579.1"/>
    </source>
</evidence>
<protein>
    <submittedName>
        <fullName evidence="1">Uncharacterized protein</fullName>
    </submittedName>
</protein>
<accession>X1B9T5</accession>
<organism evidence="1">
    <name type="scientific">marine sediment metagenome</name>
    <dbReference type="NCBI Taxonomy" id="412755"/>
    <lineage>
        <taxon>unclassified sequences</taxon>
        <taxon>metagenomes</taxon>
        <taxon>ecological metagenomes</taxon>
    </lineage>
</organism>
<reference evidence="1" key="1">
    <citation type="journal article" date="2014" name="Front. Microbiol.">
        <title>High frequency of phylogenetically diverse reductive dehalogenase-homologous genes in deep subseafloor sedimentary metagenomes.</title>
        <authorList>
            <person name="Kawai M."/>
            <person name="Futagami T."/>
            <person name="Toyoda A."/>
            <person name="Takaki Y."/>
            <person name="Nishi S."/>
            <person name="Hori S."/>
            <person name="Arai W."/>
            <person name="Tsubouchi T."/>
            <person name="Morono Y."/>
            <person name="Uchiyama I."/>
            <person name="Ito T."/>
            <person name="Fujiyama A."/>
            <person name="Inagaki F."/>
            <person name="Takami H."/>
        </authorList>
    </citation>
    <scope>NUCLEOTIDE SEQUENCE</scope>
    <source>
        <strain evidence="1">Expedition CK06-06</strain>
    </source>
</reference>
<comment type="caution">
    <text evidence="1">The sequence shown here is derived from an EMBL/GenBank/DDBJ whole genome shotgun (WGS) entry which is preliminary data.</text>
</comment>
<proteinExistence type="predicted"/>
<dbReference type="AlphaFoldDB" id="X1B9T5"/>
<gene>
    <name evidence="1" type="ORF">S01H4_46624</name>
</gene>